<evidence type="ECO:0000313" key="3">
    <source>
        <dbReference type="Proteomes" id="UP000004995"/>
    </source>
</evidence>
<reference evidence="3" key="1">
    <citation type="journal article" date="2012" name="Nat. Biotechnol.">
        <title>Reference genome sequence of the model plant Setaria.</title>
        <authorList>
            <person name="Bennetzen J.L."/>
            <person name="Schmutz J."/>
            <person name="Wang H."/>
            <person name="Percifield R."/>
            <person name="Hawkins J."/>
            <person name="Pontaroli A.C."/>
            <person name="Estep M."/>
            <person name="Feng L."/>
            <person name="Vaughn J.N."/>
            <person name="Grimwood J."/>
            <person name="Jenkins J."/>
            <person name="Barry K."/>
            <person name="Lindquist E."/>
            <person name="Hellsten U."/>
            <person name="Deshpande S."/>
            <person name="Wang X."/>
            <person name="Wu X."/>
            <person name="Mitros T."/>
            <person name="Triplett J."/>
            <person name="Yang X."/>
            <person name="Ye C.Y."/>
            <person name="Mauro-Herrera M."/>
            <person name="Wang L."/>
            <person name="Li P."/>
            <person name="Sharma M."/>
            <person name="Sharma R."/>
            <person name="Ronald P.C."/>
            <person name="Panaud O."/>
            <person name="Kellogg E.A."/>
            <person name="Brutnell T.P."/>
            <person name="Doust A.N."/>
            <person name="Tuskan G.A."/>
            <person name="Rokhsar D."/>
            <person name="Devos K.M."/>
        </authorList>
    </citation>
    <scope>NUCLEOTIDE SEQUENCE [LARGE SCALE GENOMIC DNA]</scope>
    <source>
        <strain evidence="3">cv. Yugu1</strain>
    </source>
</reference>
<dbReference type="InParanoid" id="K3YU99"/>
<evidence type="ECO:0000256" key="1">
    <source>
        <dbReference type="SAM" id="MobiDB-lite"/>
    </source>
</evidence>
<protein>
    <submittedName>
        <fullName evidence="2">Uncharacterized protein</fullName>
    </submittedName>
</protein>
<feature type="region of interest" description="Disordered" evidence="1">
    <location>
        <begin position="34"/>
        <end position="78"/>
    </location>
</feature>
<dbReference type="EnsemblPlants" id="KQL32148">
    <property type="protein sequence ID" value="KQL32148"/>
    <property type="gene ID" value="SETIT_017845mg"/>
</dbReference>
<dbReference type="AlphaFoldDB" id="K3YU99"/>
<feature type="compositionally biased region" description="Low complexity" evidence="1">
    <location>
        <begin position="103"/>
        <end position="121"/>
    </location>
</feature>
<sequence length="314" mass="34594">MEMEMSVGTRNLAAHSCASRKSLDTLAATHDMSGRARGSLATHRSASAVSDSAASTGNESLSLRSTHRRIPSPPPSAAAASAVSISDVLWYSPVPRFTISYRTGSCPDTSSSSTTPSANTSERGDGGPPATSSGAMYPRVPSIRLPRLLLRRWPPDPELLPLEEDSSMSSFCSTGSSPARRWSRSRRPGRSWWCWCAASGGSAAWRQRRRRPWRRRRRWRWRSWICTSDSPWAWGRPWGAPDRRDRQPPLAGSLLDAASMSCRSLEGVMIKLAPFICNGGWRRKRGTEKTAEGRGWLWAVAGWSKEGQTPHSIS</sequence>
<feature type="compositionally biased region" description="Low complexity" evidence="1">
    <location>
        <begin position="45"/>
        <end position="55"/>
    </location>
</feature>
<reference evidence="2" key="2">
    <citation type="submission" date="2018-08" db="UniProtKB">
        <authorList>
            <consortium name="EnsemblPlants"/>
        </authorList>
    </citation>
    <scope>IDENTIFICATION</scope>
    <source>
        <strain evidence="2">Yugu1</strain>
    </source>
</reference>
<organism evidence="2 3">
    <name type="scientific">Setaria italica</name>
    <name type="common">Foxtail millet</name>
    <name type="synonym">Panicum italicum</name>
    <dbReference type="NCBI Taxonomy" id="4555"/>
    <lineage>
        <taxon>Eukaryota</taxon>
        <taxon>Viridiplantae</taxon>
        <taxon>Streptophyta</taxon>
        <taxon>Embryophyta</taxon>
        <taxon>Tracheophyta</taxon>
        <taxon>Spermatophyta</taxon>
        <taxon>Magnoliopsida</taxon>
        <taxon>Liliopsida</taxon>
        <taxon>Poales</taxon>
        <taxon>Poaceae</taxon>
        <taxon>PACMAD clade</taxon>
        <taxon>Panicoideae</taxon>
        <taxon>Panicodae</taxon>
        <taxon>Paniceae</taxon>
        <taxon>Cenchrinae</taxon>
        <taxon>Setaria</taxon>
    </lineage>
</organism>
<feature type="region of interest" description="Disordered" evidence="1">
    <location>
        <begin position="102"/>
        <end position="138"/>
    </location>
</feature>
<evidence type="ECO:0000313" key="2">
    <source>
        <dbReference type="EnsemblPlants" id="KQL32148"/>
    </source>
</evidence>
<proteinExistence type="predicted"/>
<dbReference type="EMBL" id="AGNK02000605">
    <property type="status" value="NOT_ANNOTATED_CDS"/>
    <property type="molecule type" value="Genomic_DNA"/>
</dbReference>
<dbReference type="Proteomes" id="UP000004995">
    <property type="component" value="Unassembled WGS sequence"/>
</dbReference>
<accession>K3YU99</accession>
<dbReference type="Gramene" id="KQL32148">
    <property type="protein sequence ID" value="KQL32148"/>
    <property type="gene ID" value="SETIT_017845mg"/>
</dbReference>
<name>K3YU99_SETIT</name>
<keyword evidence="3" id="KW-1185">Reference proteome</keyword>
<dbReference type="HOGENOM" id="CLU_886812_0_0_1"/>